<sequence>MKSLTISGLLVMCLSYAANQPQGAWFLSSARADEQPAIDDQHSDAEHQHEIEDHDHQHHASEPDHPHDHAEQNHDHTSQHSFEESDHGQGGEDDHSEHNHPDEEAIQLTPEVIKEFGIEVGVATRGNISRTLHLSGEVIYNADRIAHVSPMVAGRVQQVNVSVSDQVEAGQVMAVLTSRELAATRSDYLAAVARLELARENHLRNKRLLSEKVGTKRDADESRQLYREAVIARNQAVNSLYALGFTKQQVAEIAELDVTSFSAYQLTAPLSGIVTERHITIGEVIGQDGADVPFVVADLSSVWINLTVYQRDLPLVRRGLPVTIRFGEQIPDAQGQLAFISPALDETTRTATARVVVEQLHEAWRPGLFVSGEIEVSGDETALLVPATALTEMDGKHLMFILTEAGFEPREVKTGRSTPQVVEIIDGLAEDEHFALNNVLALKTEIDRAALEHAGHTH</sequence>
<dbReference type="FunFam" id="2.40.30.170:FF:000010">
    <property type="entry name" value="Efflux RND transporter periplasmic adaptor subunit"/>
    <property type="match status" value="1"/>
</dbReference>
<keyword evidence="4" id="KW-0732">Signal</keyword>
<evidence type="ECO:0000313" key="9">
    <source>
        <dbReference type="EMBL" id="MCG7939937.1"/>
    </source>
</evidence>
<dbReference type="SUPFAM" id="SSF111369">
    <property type="entry name" value="HlyD-like secretion proteins"/>
    <property type="match status" value="1"/>
</dbReference>
<accession>A0A9E4K607</accession>
<reference evidence="9" key="1">
    <citation type="journal article" date="2021" name="Proc. Natl. Acad. Sci. U.S.A.">
        <title>Global biogeography of chemosynthetic symbionts reveals both localized and globally distributed symbiont groups. .</title>
        <authorList>
            <person name="Osvatic J.T."/>
            <person name="Wilkins L.G.E."/>
            <person name="Leibrecht L."/>
            <person name="Leray M."/>
            <person name="Zauner S."/>
            <person name="Polzin J."/>
            <person name="Camacho Y."/>
            <person name="Gros O."/>
            <person name="van Gils J.A."/>
            <person name="Eisen J.A."/>
            <person name="Petersen J.M."/>
            <person name="Yuen B."/>
        </authorList>
    </citation>
    <scope>NUCLEOTIDE SEQUENCE</scope>
    <source>
        <strain evidence="9">MAGL173</strain>
    </source>
</reference>
<dbReference type="Pfam" id="PF25954">
    <property type="entry name" value="Beta-barrel_RND_2"/>
    <property type="match status" value="1"/>
</dbReference>
<dbReference type="Gene3D" id="2.40.30.170">
    <property type="match status" value="1"/>
</dbReference>
<feature type="domain" description="CzcB-like alpha-helical hairpin" evidence="5">
    <location>
        <begin position="184"/>
        <end position="242"/>
    </location>
</feature>
<comment type="similarity">
    <text evidence="1">Belongs to the membrane fusion protein (MFP) (TC 8.A.1) family.</text>
</comment>
<dbReference type="Gene3D" id="2.40.50.100">
    <property type="match status" value="1"/>
</dbReference>
<comment type="caution">
    <text evidence="9">The sequence shown here is derived from an EMBL/GenBank/DDBJ whole genome shotgun (WGS) entry which is preliminary data.</text>
</comment>
<feature type="domain" description="CzcB-like barrel-sandwich hybrid" evidence="7">
    <location>
        <begin position="144"/>
        <end position="289"/>
    </location>
</feature>
<feature type="domain" description="CzcB-like C-terminal circularly permuted SH3-like" evidence="8">
    <location>
        <begin position="384"/>
        <end position="443"/>
    </location>
</feature>
<dbReference type="InterPro" id="IPR051909">
    <property type="entry name" value="MFP_Cation_Efflux"/>
</dbReference>
<evidence type="ECO:0000259" key="7">
    <source>
        <dbReference type="Pfam" id="PF25973"/>
    </source>
</evidence>
<proteinExistence type="inferred from homology"/>
<evidence type="ECO:0000259" key="8">
    <source>
        <dbReference type="Pfam" id="PF25975"/>
    </source>
</evidence>
<dbReference type="EMBL" id="JAEPDI010000012">
    <property type="protein sequence ID" value="MCG7939937.1"/>
    <property type="molecule type" value="Genomic_DNA"/>
</dbReference>
<evidence type="ECO:0000259" key="5">
    <source>
        <dbReference type="Pfam" id="PF25893"/>
    </source>
</evidence>
<gene>
    <name evidence="9" type="ORF">JAZ04_13930</name>
</gene>
<dbReference type="NCBIfam" id="TIGR01730">
    <property type="entry name" value="RND_mfp"/>
    <property type="match status" value="1"/>
</dbReference>
<dbReference type="InterPro" id="IPR058647">
    <property type="entry name" value="BSH_CzcB-like"/>
</dbReference>
<feature type="chain" id="PRO_5038847222" evidence="4">
    <location>
        <begin position="18"/>
        <end position="458"/>
    </location>
</feature>
<evidence type="ECO:0000256" key="2">
    <source>
        <dbReference type="ARBA" id="ARBA00022448"/>
    </source>
</evidence>
<dbReference type="Pfam" id="PF25893">
    <property type="entry name" value="HH_CzcB"/>
    <property type="match status" value="1"/>
</dbReference>
<dbReference type="GO" id="GO:0060003">
    <property type="term" value="P:copper ion export"/>
    <property type="evidence" value="ECO:0007669"/>
    <property type="project" value="TreeGrafter"/>
</dbReference>
<keyword evidence="2" id="KW-0813">Transport</keyword>
<feature type="region of interest" description="Disordered" evidence="3">
    <location>
        <begin position="33"/>
        <end position="100"/>
    </location>
</feature>
<evidence type="ECO:0000256" key="4">
    <source>
        <dbReference type="SAM" id="SignalP"/>
    </source>
</evidence>
<organism evidence="9 10">
    <name type="scientific">Candidatus Thiodiazotropha lotti</name>
    <dbReference type="NCBI Taxonomy" id="2792787"/>
    <lineage>
        <taxon>Bacteria</taxon>
        <taxon>Pseudomonadati</taxon>
        <taxon>Pseudomonadota</taxon>
        <taxon>Gammaproteobacteria</taxon>
        <taxon>Chromatiales</taxon>
        <taxon>Sedimenticolaceae</taxon>
        <taxon>Candidatus Thiodiazotropha</taxon>
    </lineage>
</organism>
<evidence type="ECO:0000256" key="1">
    <source>
        <dbReference type="ARBA" id="ARBA00009477"/>
    </source>
</evidence>
<dbReference type="InterPro" id="IPR058792">
    <property type="entry name" value="Beta-barrel_RND_2"/>
</dbReference>
<feature type="signal peptide" evidence="4">
    <location>
        <begin position="1"/>
        <end position="17"/>
    </location>
</feature>
<dbReference type="GO" id="GO:0016020">
    <property type="term" value="C:membrane"/>
    <property type="evidence" value="ECO:0007669"/>
    <property type="project" value="InterPro"/>
</dbReference>
<dbReference type="InterPro" id="IPR058649">
    <property type="entry name" value="CzcB_C"/>
</dbReference>
<dbReference type="PANTHER" id="PTHR30097">
    <property type="entry name" value="CATION EFFLUX SYSTEM PROTEIN CUSB"/>
    <property type="match status" value="1"/>
</dbReference>
<dbReference type="GO" id="GO:0046914">
    <property type="term" value="F:transition metal ion binding"/>
    <property type="evidence" value="ECO:0007669"/>
    <property type="project" value="TreeGrafter"/>
</dbReference>
<dbReference type="PANTHER" id="PTHR30097:SF4">
    <property type="entry name" value="SLR6042 PROTEIN"/>
    <property type="match status" value="1"/>
</dbReference>
<dbReference type="GO" id="GO:0030288">
    <property type="term" value="C:outer membrane-bounded periplasmic space"/>
    <property type="evidence" value="ECO:0007669"/>
    <property type="project" value="TreeGrafter"/>
</dbReference>
<dbReference type="GO" id="GO:0015679">
    <property type="term" value="P:plasma membrane copper ion transport"/>
    <property type="evidence" value="ECO:0007669"/>
    <property type="project" value="TreeGrafter"/>
</dbReference>
<dbReference type="Pfam" id="PF25973">
    <property type="entry name" value="BSH_CzcB"/>
    <property type="match status" value="1"/>
</dbReference>
<dbReference type="InterPro" id="IPR006143">
    <property type="entry name" value="RND_pump_MFP"/>
</dbReference>
<feature type="domain" description="CusB-like beta-barrel" evidence="6">
    <location>
        <begin position="301"/>
        <end position="373"/>
    </location>
</feature>
<protein>
    <submittedName>
        <fullName evidence="9">Efflux RND transporter periplasmic adaptor subunit</fullName>
    </submittedName>
</protein>
<dbReference type="AlphaFoldDB" id="A0A9E4K607"/>
<dbReference type="Pfam" id="PF25975">
    <property type="entry name" value="CzcB_C"/>
    <property type="match status" value="1"/>
</dbReference>
<dbReference type="GO" id="GO:0022857">
    <property type="term" value="F:transmembrane transporter activity"/>
    <property type="evidence" value="ECO:0007669"/>
    <property type="project" value="InterPro"/>
</dbReference>
<dbReference type="InterPro" id="IPR058648">
    <property type="entry name" value="HH_CzcB-like"/>
</dbReference>
<dbReference type="Gene3D" id="2.40.420.20">
    <property type="match status" value="1"/>
</dbReference>
<evidence type="ECO:0000256" key="3">
    <source>
        <dbReference type="SAM" id="MobiDB-lite"/>
    </source>
</evidence>
<evidence type="ECO:0000313" key="10">
    <source>
        <dbReference type="Proteomes" id="UP000886687"/>
    </source>
</evidence>
<evidence type="ECO:0000259" key="6">
    <source>
        <dbReference type="Pfam" id="PF25954"/>
    </source>
</evidence>
<name>A0A9E4K607_9GAMM</name>
<dbReference type="Proteomes" id="UP000886687">
    <property type="component" value="Unassembled WGS sequence"/>
</dbReference>